<dbReference type="Gene3D" id="2.30.30.940">
    <property type="match status" value="1"/>
</dbReference>
<evidence type="ECO:0000256" key="2">
    <source>
        <dbReference type="ARBA" id="ARBA00022840"/>
    </source>
</evidence>
<dbReference type="Pfam" id="PF23139">
    <property type="entry name" value="OB_YrrC"/>
    <property type="match status" value="1"/>
</dbReference>
<dbReference type="GO" id="GO:0009338">
    <property type="term" value="C:exodeoxyribonuclease V complex"/>
    <property type="evidence" value="ECO:0007669"/>
    <property type="project" value="TreeGrafter"/>
</dbReference>
<evidence type="ECO:0000259" key="6">
    <source>
        <dbReference type="SMART" id="SM00382"/>
    </source>
</evidence>
<comment type="similarity">
    <text evidence="3">Belongs to the RecD family. RecD2 subfamily.</text>
</comment>
<evidence type="ECO:0000259" key="5">
    <source>
        <dbReference type="SMART" id="SM00278"/>
    </source>
</evidence>
<dbReference type="PANTHER" id="PTHR43788">
    <property type="entry name" value="DNA2/NAM7 HELICASE FAMILY MEMBER"/>
    <property type="match status" value="1"/>
</dbReference>
<feature type="binding site" evidence="3">
    <location>
        <begin position="371"/>
        <end position="375"/>
    </location>
    <ligand>
        <name>ATP</name>
        <dbReference type="ChEBI" id="CHEBI:30616"/>
    </ligand>
</feature>
<comment type="function">
    <text evidence="3">DNA-dependent ATPase and ATP-dependent 5'-3' DNA helicase. Has no activity on blunt DNA or DNA with 3'-overhangs, requires at least 10 bases of 5'-ssDNA for helicase activity.</text>
</comment>
<dbReference type="InterPro" id="IPR006345">
    <property type="entry name" value="RecD2"/>
</dbReference>
<dbReference type="GO" id="GO:0006281">
    <property type="term" value="P:DNA repair"/>
    <property type="evidence" value="ECO:0007669"/>
    <property type="project" value="InterPro"/>
</dbReference>
<dbReference type="NCBIfam" id="TIGR01448">
    <property type="entry name" value="recD_rel"/>
    <property type="match status" value="1"/>
</dbReference>
<dbReference type="GO" id="GO:0006310">
    <property type="term" value="P:DNA recombination"/>
    <property type="evidence" value="ECO:0007669"/>
    <property type="project" value="InterPro"/>
</dbReference>
<dbReference type="GO" id="GO:0003677">
    <property type="term" value="F:DNA binding"/>
    <property type="evidence" value="ECO:0007669"/>
    <property type="project" value="UniProtKB-UniRule"/>
</dbReference>
<dbReference type="SMART" id="SM00278">
    <property type="entry name" value="HhH1"/>
    <property type="match status" value="2"/>
</dbReference>
<dbReference type="Pfam" id="PF18335">
    <property type="entry name" value="SH3_13"/>
    <property type="match status" value="1"/>
</dbReference>
<protein>
    <recommendedName>
        <fullName evidence="3">ATP-dependent RecD2 DNA helicase</fullName>
        <ecNumber evidence="3">5.6.2.3</ecNumber>
    </recommendedName>
    <alternativeName>
        <fullName evidence="3">DNA 5'-3' helicase subunit RecD2</fullName>
    </alternativeName>
</protein>
<dbReference type="InterPro" id="IPR055446">
    <property type="entry name" value="RecD2_N_OB"/>
</dbReference>
<dbReference type="AlphaFoldDB" id="A0A512DIL0"/>
<dbReference type="InterPro" id="IPR029493">
    <property type="entry name" value="RecD2-like_HHH"/>
</dbReference>
<dbReference type="InterPro" id="IPR027417">
    <property type="entry name" value="P-loop_NTPase"/>
</dbReference>
<organism evidence="7 8">
    <name type="scientific">Skermanella aerolata</name>
    <dbReference type="NCBI Taxonomy" id="393310"/>
    <lineage>
        <taxon>Bacteria</taxon>
        <taxon>Pseudomonadati</taxon>
        <taxon>Pseudomonadota</taxon>
        <taxon>Alphaproteobacteria</taxon>
        <taxon>Rhodospirillales</taxon>
        <taxon>Azospirillaceae</taxon>
        <taxon>Skermanella</taxon>
    </lineage>
</organism>
<proteinExistence type="inferred from homology"/>
<dbReference type="Gene3D" id="1.10.150.20">
    <property type="entry name" value="5' to 3' exonuclease, C-terminal subdomain"/>
    <property type="match status" value="1"/>
</dbReference>
<dbReference type="InterPro" id="IPR010994">
    <property type="entry name" value="RuvA_2-like"/>
</dbReference>
<keyword evidence="2 3" id="KW-0067">ATP-binding</keyword>
<sequence>MTAVATAAVQPRVGPGTKSTAPAAPDREVLAGLVERVTFHNAENGFCVLRIKARGHRDLITVVGHAASISAGEFVQATGSWNNDRTHGLQFKAGFLRTTMPTTAEGIEKYLGSGMIRGIGPVYAKKLVKAFGTDVFDVIEREADRLREVPGIGPVRVKRIISGWADQKVIREIMLFLHSHGVGTSRSVRIFKTYGADAIQLISENPYRLARDIRGIGFITADAVAARLGIEKTAMVRARAGIAYALAEAMDEGHCGFPRDELVTLAEKLLEIPQALIEDAIALELADGTVVADRLDGRDAVFLSGLYRSEQNIAMRLLDLAAGTPPWGGIDADAAIPWVEGRTGLTLAESQRTAVRLAVSSKLLVITGGPGVGKTTLVNSILKILAVKGLKLALAAPTGRAAKRLTESTGLEARTIHRLLEVDPAHGGFKRNEMQPLECDLLVIDETSMVDVPLMNALLRAVPSQSAVLLVGDVDQLPSVGPGQVLADVINSGALPVVRLTEVFRQAAESRIIVNAHRVNQGLMPEPPPAGDGLTDFYFVDAADPEDGVRKLIHMVRDRIPRRFGLDPVRDIQILCPMNRGGMGARSLNIELQKVLNPPRDPRIERFGWTFCEGDKVMQIENDYDKEVYNGDLGVVSKIDAEDNSLLIEFDGREVAYDAGELDQVVLAYATTIHKSQGSEYPAVVLPLTMQHYTMLQRNLVYTGITRGKRLVVIVGQRKAMAMAVKGNQSRRRWSKLGDWLTSANH</sequence>
<evidence type="ECO:0000256" key="1">
    <source>
        <dbReference type="ARBA" id="ARBA00022741"/>
    </source>
</evidence>
<dbReference type="OrthoDB" id="1826980at2"/>
<dbReference type="CDD" id="cd17933">
    <property type="entry name" value="DEXSc_RecD-like"/>
    <property type="match status" value="1"/>
</dbReference>
<dbReference type="SMART" id="SM00382">
    <property type="entry name" value="AAA"/>
    <property type="match status" value="1"/>
</dbReference>
<feature type="region of interest" description="Disordered" evidence="4">
    <location>
        <begin position="1"/>
        <end position="24"/>
    </location>
</feature>
<keyword evidence="3" id="KW-0238">DNA-binding</keyword>
<dbReference type="InterPro" id="IPR041451">
    <property type="entry name" value="RecD2_SH13"/>
</dbReference>
<dbReference type="SUPFAM" id="SSF52540">
    <property type="entry name" value="P-loop containing nucleoside triphosphate hydrolases"/>
    <property type="match status" value="2"/>
</dbReference>
<dbReference type="Gene3D" id="1.10.10.2220">
    <property type="match status" value="1"/>
</dbReference>
<dbReference type="Pfam" id="PF14490">
    <property type="entry name" value="HHH_RecD2"/>
    <property type="match status" value="1"/>
</dbReference>
<dbReference type="Proteomes" id="UP000321523">
    <property type="component" value="Unassembled WGS sequence"/>
</dbReference>
<dbReference type="GO" id="GO:0043139">
    <property type="term" value="F:5'-3' DNA helicase activity"/>
    <property type="evidence" value="ECO:0007669"/>
    <property type="project" value="UniProtKB-UniRule"/>
</dbReference>
<feature type="domain" description="Helix-hairpin-helix DNA-binding motif class 1" evidence="5">
    <location>
        <begin position="208"/>
        <end position="227"/>
    </location>
</feature>
<dbReference type="InterPro" id="IPR027785">
    <property type="entry name" value="UvrD-like_helicase_C"/>
</dbReference>
<comment type="catalytic activity">
    <reaction evidence="3">
        <text>ATP + H2O = ADP + phosphate + H(+)</text>
        <dbReference type="Rhea" id="RHEA:13065"/>
        <dbReference type="ChEBI" id="CHEBI:15377"/>
        <dbReference type="ChEBI" id="CHEBI:15378"/>
        <dbReference type="ChEBI" id="CHEBI:30616"/>
        <dbReference type="ChEBI" id="CHEBI:43474"/>
        <dbReference type="ChEBI" id="CHEBI:456216"/>
        <dbReference type="EC" id="5.6.2.3"/>
    </reaction>
</comment>
<dbReference type="Pfam" id="PF13245">
    <property type="entry name" value="AAA_19"/>
    <property type="match status" value="1"/>
</dbReference>
<evidence type="ECO:0000256" key="4">
    <source>
        <dbReference type="SAM" id="MobiDB-lite"/>
    </source>
</evidence>
<reference evidence="7 8" key="1">
    <citation type="submission" date="2019-07" db="EMBL/GenBank/DDBJ databases">
        <title>Whole genome shotgun sequence of Skermanella aerolata NBRC 106429.</title>
        <authorList>
            <person name="Hosoyama A."/>
            <person name="Uohara A."/>
            <person name="Ohji S."/>
            <person name="Ichikawa N."/>
        </authorList>
    </citation>
    <scope>NUCLEOTIDE SEQUENCE [LARGE SCALE GENOMIC DNA]</scope>
    <source>
        <strain evidence="7 8">NBRC 106429</strain>
    </source>
</reference>
<dbReference type="CDD" id="cd18809">
    <property type="entry name" value="SF1_C_RecD"/>
    <property type="match status" value="1"/>
</dbReference>
<dbReference type="Pfam" id="PF14520">
    <property type="entry name" value="HHH_5"/>
    <property type="match status" value="1"/>
</dbReference>
<dbReference type="Gene3D" id="3.40.50.300">
    <property type="entry name" value="P-loop containing nucleotide triphosphate hydrolases"/>
    <property type="match status" value="2"/>
</dbReference>
<dbReference type="EC" id="5.6.2.3" evidence="3"/>
<dbReference type="InterPro" id="IPR003583">
    <property type="entry name" value="Hlx-hairpin-Hlx_DNA-bd_motif"/>
</dbReference>
<keyword evidence="3" id="KW-0413">Isomerase</keyword>
<keyword evidence="1 3" id="KW-0547">Nucleotide-binding</keyword>
<evidence type="ECO:0000313" key="7">
    <source>
        <dbReference type="EMBL" id="GEO36311.1"/>
    </source>
</evidence>
<dbReference type="PANTHER" id="PTHR43788:SF6">
    <property type="entry name" value="DNA HELICASE B"/>
    <property type="match status" value="1"/>
</dbReference>
<keyword evidence="8" id="KW-1185">Reference proteome</keyword>
<dbReference type="GO" id="GO:0017116">
    <property type="term" value="F:single-stranded DNA helicase activity"/>
    <property type="evidence" value="ECO:0007669"/>
    <property type="project" value="TreeGrafter"/>
</dbReference>
<evidence type="ECO:0000256" key="3">
    <source>
        <dbReference type="HAMAP-Rule" id="MF_01488"/>
    </source>
</evidence>
<comment type="caution">
    <text evidence="7">The sequence shown here is derived from an EMBL/GenBank/DDBJ whole genome shotgun (WGS) entry which is preliminary data.</text>
</comment>
<dbReference type="InterPro" id="IPR050534">
    <property type="entry name" value="Coronavir_polyprotein_1ab"/>
</dbReference>
<dbReference type="SUPFAM" id="SSF47781">
    <property type="entry name" value="RuvA domain 2-like"/>
    <property type="match status" value="1"/>
</dbReference>
<dbReference type="InterPro" id="IPR003593">
    <property type="entry name" value="AAA+_ATPase"/>
</dbReference>
<gene>
    <name evidence="7" type="primary">recD2_1</name>
    <name evidence="3" type="synonym">recD2</name>
    <name evidence="7" type="ORF">SAE02_04590</name>
</gene>
<dbReference type="HAMAP" id="MF_01488">
    <property type="entry name" value="RecD2"/>
    <property type="match status" value="1"/>
</dbReference>
<dbReference type="GO" id="GO:0005524">
    <property type="term" value="F:ATP binding"/>
    <property type="evidence" value="ECO:0007669"/>
    <property type="project" value="UniProtKB-UniRule"/>
</dbReference>
<name>A0A512DIL0_9PROT</name>
<keyword evidence="3" id="KW-0378">Hydrolase</keyword>
<keyword evidence="3 7" id="KW-0347">Helicase</keyword>
<feature type="domain" description="Helix-hairpin-helix DNA-binding motif class 1" evidence="5">
    <location>
        <begin position="144"/>
        <end position="163"/>
    </location>
</feature>
<dbReference type="GO" id="GO:0016887">
    <property type="term" value="F:ATP hydrolysis activity"/>
    <property type="evidence" value="ECO:0007669"/>
    <property type="project" value="RHEA"/>
</dbReference>
<dbReference type="EMBL" id="BJYZ01000002">
    <property type="protein sequence ID" value="GEO36311.1"/>
    <property type="molecule type" value="Genomic_DNA"/>
</dbReference>
<evidence type="ECO:0000313" key="8">
    <source>
        <dbReference type="Proteomes" id="UP000321523"/>
    </source>
</evidence>
<feature type="domain" description="AAA+ ATPase" evidence="6">
    <location>
        <begin position="360"/>
        <end position="559"/>
    </location>
</feature>
<dbReference type="Pfam" id="PF13538">
    <property type="entry name" value="UvrD_C_2"/>
    <property type="match status" value="1"/>
</dbReference>
<accession>A0A512DIL0</accession>